<organism evidence="1 2">
    <name type="scientific">Methylobacterium goesingense</name>
    <dbReference type="NCBI Taxonomy" id="243690"/>
    <lineage>
        <taxon>Bacteria</taxon>
        <taxon>Pseudomonadati</taxon>
        <taxon>Pseudomonadota</taxon>
        <taxon>Alphaproteobacteria</taxon>
        <taxon>Hyphomicrobiales</taxon>
        <taxon>Methylobacteriaceae</taxon>
        <taxon>Methylobacterium</taxon>
    </lineage>
</organism>
<proteinExistence type="predicted"/>
<dbReference type="RefSeq" id="WP_238279356.1">
    <property type="nucleotide sequence ID" value="NZ_BPQL01000055.1"/>
</dbReference>
<accession>A0ABV2LEW0</accession>
<protein>
    <submittedName>
        <fullName evidence="1">Uncharacterized protein</fullName>
    </submittedName>
</protein>
<name>A0ABV2LEW0_9HYPH</name>
<reference evidence="1 2" key="1">
    <citation type="submission" date="2024-06" db="EMBL/GenBank/DDBJ databases">
        <title>Genomic Encyclopedia of Type Strains, Phase IV (KMG-IV): sequencing the most valuable type-strain genomes for metagenomic binning, comparative biology and taxonomic classification.</title>
        <authorList>
            <person name="Goeker M."/>
        </authorList>
    </citation>
    <scope>NUCLEOTIDE SEQUENCE [LARGE SCALE GENOMIC DNA]</scope>
    <source>
        <strain evidence="1 2">DSM 21331</strain>
    </source>
</reference>
<evidence type="ECO:0000313" key="1">
    <source>
        <dbReference type="EMBL" id="MET3695360.1"/>
    </source>
</evidence>
<gene>
    <name evidence="1" type="ORF">ABID43_004928</name>
</gene>
<evidence type="ECO:0000313" key="2">
    <source>
        <dbReference type="Proteomes" id="UP001549145"/>
    </source>
</evidence>
<comment type="caution">
    <text evidence="1">The sequence shown here is derived from an EMBL/GenBank/DDBJ whole genome shotgun (WGS) entry which is preliminary data.</text>
</comment>
<dbReference type="EMBL" id="JBEPMM010000027">
    <property type="protein sequence ID" value="MET3695360.1"/>
    <property type="molecule type" value="Genomic_DNA"/>
</dbReference>
<dbReference type="Proteomes" id="UP001549145">
    <property type="component" value="Unassembled WGS sequence"/>
</dbReference>
<keyword evidence="2" id="KW-1185">Reference proteome</keyword>
<sequence length="82" mass="9515">MLTPREISRIAPNLEREMLPYLLRPTPCMSEPPLCTLHELRTIYTLDDLADFHEVLDLREAAGEKAARVAEREAQTRNRGRR</sequence>